<organism evidence="3 4">
    <name type="scientific">Gimesia aquarii</name>
    <dbReference type="NCBI Taxonomy" id="2527964"/>
    <lineage>
        <taxon>Bacteria</taxon>
        <taxon>Pseudomonadati</taxon>
        <taxon>Planctomycetota</taxon>
        <taxon>Planctomycetia</taxon>
        <taxon>Planctomycetales</taxon>
        <taxon>Planctomycetaceae</taxon>
        <taxon>Gimesia</taxon>
    </lineage>
</organism>
<dbReference type="Proteomes" id="UP000318384">
    <property type="component" value="Chromosome"/>
</dbReference>
<evidence type="ECO:0000313" key="3">
    <source>
        <dbReference type="EMBL" id="QDU08352.1"/>
    </source>
</evidence>
<dbReference type="RefSeq" id="WP_145172922.1">
    <property type="nucleotide sequence ID" value="NZ_CP037422.1"/>
</dbReference>
<evidence type="ECO:0000259" key="2">
    <source>
        <dbReference type="Pfam" id="PF20274"/>
    </source>
</evidence>
<gene>
    <name evidence="3" type="ORF">V202x_17200</name>
</gene>
<feature type="coiled-coil region" evidence="1">
    <location>
        <begin position="5"/>
        <end position="32"/>
    </location>
</feature>
<feature type="domain" description="Cyclic-phosphate processing Receiver" evidence="2">
    <location>
        <begin position="6"/>
        <end position="107"/>
    </location>
</feature>
<keyword evidence="1" id="KW-0175">Coiled coil</keyword>
<evidence type="ECO:0000313" key="4">
    <source>
        <dbReference type="Proteomes" id="UP000318384"/>
    </source>
</evidence>
<proteinExistence type="predicted"/>
<dbReference type="InterPro" id="IPR046909">
    <property type="entry name" value="cREC_REC"/>
</dbReference>
<protein>
    <recommendedName>
        <fullName evidence="2">Cyclic-phosphate processing Receiver domain-containing protein</fullName>
    </recommendedName>
</protein>
<name>A0A517WSW2_9PLAN</name>
<dbReference type="OrthoDB" id="284845at2"/>
<keyword evidence="4" id="KW-1185">Reference proteome</keyword>
<reference evidence="3 4" key="1">
    <citation type="submission" date="2019-03" db="EMBL/GenBank/DDBJ databases">
        <title>Deep-cultivation of Planctomycetes and their phenomic and genomic characterization uncovers novel biology.</title>
        <authorList>
            <person name="Wiegand S."/>
            <person name="Jogler M."/>
            <person name="Boedeker C."/>
            <person name="Pinto D."/>
            <person name="Vollmers J."/>
            <person name="Rivas-Marin E."/>
            <person name="Kohn T."/>
            <person name="Peeters S.H."/>
            <person name="Heuer A."/>
            <person name="Rast P."/>
            <person name="Oberbeckmann S."/>
            <person name="Bunk B."/>
            <person name="Jeske O."/>
            <person name="Meyerdierks A."/>
            <person name="Storesund J.E."/>
            <person name="Kallscheuer N."/>
            <person name="Luecker S."/>
            <person name="Lage O.M."/>
            <person name="Pohl T."/>
            <person name="Merkel B.J."/>
            <person name="Hornburger P."/>
            <person name="Mueller R.-W."/>
            <person name="Bruemmer F."/>
            <person name="Labrenz M."/>
            <person name="Spormann A.M."/>
            <person name="Op den Camp H."/>
            <person name="Overmann J."/>
            <person name="Amann R."/>
            <person name="Jetten M.S.M."/>
            <person name="Mascher T."/>
            <person name="Medema M.H."/>
            <person name="Devos D.P."/>
            <person name="Kaster A.-K."/>
            <person name="Ovreas L."/>
            <person name="Rohde M."/>
            <person name="Galperin M.Y."/>
            <person name="Jogler C."/>
        </authorList>
    </citation>
    <scope>NUCLEOTIDE SEQUENCE [LARGE SCALE GENOMIC DNA]</scope>
    <source>
        <strain evidence="3 4">V202</strain>
    </source>
</reference>
<sequence length="138" mass="15507">MTSTIVILDDELDRLEAMNAILSEELSQYKIVMFKNAPDIIAWLQDNISSAALISLDHDLFPQSEAEPDPGTGRDVADFLATQSPVCHVIIHTTNSIAAPGMEMVLNDAGWTNSRVMPFNDLEWVTTWWIQEIIDYLK</sequence>
<evidence type="ECO:0000256" key="1">
    <source>
        <dbReference type="SAM" id="Coils"/>
    </source>
</evidence>
<dbReference type="AlphaFoldDB" id="A0A517WSW2"/>
<dbReference type="EMBL" id="CP037422">
    <property type="protein sequence ID" value="QDU08352.1"/>
    <property type="molecule type" value="Genomic_DNA"/>
</dbReference>
<dbReference type="Pfam" id="PF20274">
    <property type="entry name" value="cREC_REC"/>
    <property type="match status" value="1"/>
</dbReference>
<accession>A0A517WSW2</accession>